<evidence type="ECO:0000313" key="3">
    <source>
        <dbReference type="Proteomes" id="UP001597548"/>
    </source>
</evidence>
<accession>A0ABW5ZWE1</accession>
<dbReference type="RefSeq" id="WP_194508273.1">
    <property type="nucleotide sequence ID" value="NZ_JADILU010000004.1"/>
</dbReference>
<organism evidence="2 3">
    <name type="scientific">Psychroserpens luteus</name>
    <dbReference type="NCBI Taxonomy" id="1434066"/>
    <lineage>
        <taxon>Bacteria</taxon>
        <taxon>Pseudomonadati</taxon>
        <taxon>Bacteroidota</taxon>
        <taxon>Flavobacteriia</taxon>
        <taxon>Flavobacteriales</taxon>
        <taxon>Flavobacteriaceae</taxon>
        <taxon>Psychroserpens</taxon>
    </lineage>
</organism>
<dbReference type="PANTHER" id="PTHR22916:SF3">
    <property type="entry name" value="UDP-GLCNAC:BETAGAL BETA-1,3-N-ACETYLGLUCOSAMINYLTRANSFERASE-LIKE PROTEIN 1"/>
    <property type="match status" value="1"/>
</dbReference>
<sequence length="343" mass="40137">MPENPTITVLMPVYNCEDYVKVAIESIINQTYSNFEFLIIDDASSDKTVSIIKSFEDPRIILFEKSKNTGYTISLNYGLSIAKGRYIARMDADDISLPERLFKQLSYMESNPNTIVCGSFYEVIGNSEIREFPVLDEDLKVNLLTQSCFAHPAVMIRKSVLDIHNIQYDQSKEPAEDYALWVSLLPFGVFHNLEDVLLKYRVHEHQVTNKRRKVQLESKLSTRIKVLEYLDVTFNEASIDVLKKILSFEKLELDEVLTFFELKDKFIENNNRLLVFSKIEFTSYMDELEEKNLKLYFFKNPQFSMSIYKQYLEIKKSRGFVLTTYEAFIIFTKCVFRSKTLLN</sequence>
<protein>
    <submittedName>
        <fullName evidence="2">Glycosyltransferase family 2 protein</fullName>
    </submittedName>
</protein>
<name>A0ABW5ZWE1_9FLAO</name>
<comment type="caution">
    <text evidence="2">The sequence shown here is derived from an EMBL/GenBank/DDBJ whole genome shotgun (WGS) entry which is preliminary data.</text>
</comment>
<keyword evidence="3" id="KW-1185">Reference proteome</keyword>
<dbReference type="Gene3D" id="3.90.550.10">
    <property type="entry name" value="Spore Coat Polysaccharide Biosynthesis Protein SpsA, Chain A"/>
    <property type="match status" value="1"/>
</dbReference>
<dbReference type="PANTHER" id="PTHR22916">
    <property type="entry name" value="GLYCOSYLTRANSFERASE"/>
    <property type="match status" value="1"/>
</dbReference>
<gene>
    <name evidence="2" type="ORF">ACFS29_11490</name>
</gene>
<dbReference type="SUPFAM" id="SSF53448">
    <property type="entry name" value="Nucleotide-diphospho-sugar transferases"/>
    <property type="match status" value="1"/>
</dbReference>
<dbReference type="Proteomes" id="UP001597548">
    <property type="component" value="Unassembled WGS sequence"/>
</dbReference>
<dbReference type="Pfam" id="PF00535">
    <property type="entry name" value="Glycos_transf_2"/>
    <property type="match status" value="1"/>
</dbReference>
<evidence type="ECO:0000259" key="1">
    <source>
        <dbReference type="Pfam" id="PF00535"/>
    </source>
</evidence>
<feature type="domain" description="Glycosyltransferase 2-like" evidence="1">
    <location>
        <begin position="8"/>
        <end position="129"/>
    </location>
</feature>
<proteinExistence type="predicted"/>
<dbReference type="InterPro" id="IPR001173">
    <property type="entry name" value="Glyco_trans_2-like"/>
</dbReference>
<evidence type="ECO:0000313" key="2">
    <source>
        <dbReference type="EMBL" id="MFD2916266.1"/>
    </source>
</evidence>
<dbReference type="InterPro" id="IPR029044">
    <property type="entry name" value="Nucleotide-diphossugar_trans"/>
</dbReference>
<dbReference type="EMBL" id="JBHUOS010000009">
    <property type="protein sequence ID" value="MFD2916266.1"/>
    <property type="molecule type" value="Genomic_DNA"/>
</dbReference>
<reference evidence="3" key="1">
    <citation type="journal article" date="2019" name="Int. J. Syst. Evol. Microbiol.">
        <title>The Global Catalogue of Microorganisms (GCM) 10K type strain sequencing project: providing services to taxonomists for standard genome sequencing and annotation.</title>
        <authorList>
            <consortium name="The Broad Institute Genomics Platform"/>
            <consortium name="The Broad Institute Genome Sequencing Center for Infectious Disease"/>
            <person name="Wu L."/>
            <person name="Ma J."/>
        </authorList>
    </citation>
    <scope>NUCLEOTIDE SEQUENCE [LARGE SCALE GENOMIC DNA]</scope>
    <source>
        <strain evidence="3">KCTC 32514</strain>
    </source>
</reference>